<dbReference type="PANTHER" id="PTHR31025:SF29">
    <property type="entry name" value="SI:CH211-196P9.1"/>
    <property type="match status" value="1"/>
</dbReference>
<comment type="caution">
    <text evidence="2">The sequence shown here is derived from an EMBL/GenBank/DDBJ whole genome shotgun (WGS) entry which is preliminary data.</text>
</comment>
<feature type="region of interest" description="Disordered" evidence="1">
    <location>
        <begin position="147"/>
        <end position="172"/>
    </location>
</feature>
<dbReference type="Proteomes" id="UP001059041">
    <property type="component" value="Unassembled WGS sequence"/>
</dbReference>
<dbReference type="EMBL" id="JAFHDT010000133">
    <property type="protein sequence ID" value="KAI7790399.1"/>
    <property type="molecule type" value="Genomic_DNA"/>
</dbReference>
<organism evidence="2 3">
    <name type="scientific">Triplophysa rosa</name>
    <name type="common">Cave loach</name>
    <dbReference type="NCBI Taxonomy" id="992332"/>
    <lineage>
        <taxon>Eukaryota</taxon>
        <taxon>Metazoa</taxon>
        <taxon>Chordata</taxon>
        <taxon>Craniata</taxon>
        <taxon>Vertebrata</taxon>
        <taxon>Euteleostomi</taxon>
        <taxon>Actinopterygii</taxon>
        <taxon>Neopterygii</taxon>
        <taxon>Teleostei</taxon>
        <taxon>Ostariophysi</taxon>
        <taxon>Cypriniformes</taxon>
        <taxon>Nemacheilidae</taxon>
        <taxon>Triplophysa</taxon>
    </lineage>
</organism>
<feature type="region of interest" description="Disordered" evidence="1">
    <location>
        <begin position="290"/>
        <end position="315"/>
    </location>
</feature>
<gene>
    <name evidence="2" type="ORF">IRJ41_001045</name>
</gene>
<dbReference type="AlphaFoldDB" id="A0A9W7W9G3"/>
<proteinExistence type="predicted"/>
<dbReference type="PANTHER" id="PTHR31025">
    <property type="entry name" value="SI:CH211-196P9.1-RELATED"/>
    <property type="match status" value="1"/>
</dbReference>
<evidence type="ECO:0000256" key="1">
    <source>
        <dbReference type="SAM" id="MobiDB-lite"/>
    </source>
</evidence>
<name>A0A9W7W9G3_TRIRA</name>
<evidence type="ECO:0000313" key="2">
    <source>
        <dbReference type="EMBL" id="KAI7790399.1"/>
    </source>
</evidence>
<sequence length="433" mass="48788">MTQAPSVSSGESSVEIVSCESDDTVLLSDDSLTRKRRAEDEAGILVQKILQSKPGGDAIMREYHKTKSLSDSTRRKMINILTADMTEKHSTSPPKRIREMYAQGIIALFPYLRDPYAKHGYEHYYDPQSGQGYLSWKIKNIQRNRAPSETRRCVSQSFSGGPSAQREASSSTEVILTEEQCREAVSLMKHTSEVDTVKVKMSETFQYRRKMIRDPSSCADVLTQFPRYLDIKGLIELDFVLIFGEKTSAKFLERWPTTFMQKAIQQSKGLHFSQDLQDLIDSAESAVGNESVVDGERESKSPPSPQGRKRPGKISASQAEKHLVIFKKTGTNIQEHLDSIEESTQPYLLAVGTKKSSIQGYYIILDKKAIPCKSVSGLGAFDELFKAHFVFGASYSKVLHNMYTFTQTTVYEIDIGKVKESPRVADFRARFMH</sequence>
<protein>
    <submittedName>
        <fullName evidence="2">Uncharacterized protein</fullName>
    </submittedName>
</protein>
<feature type="compositionally biased region" description="Polar residues" evidence="1">
    <location>
        <begin position="153"/>
        <end position="172"/>
    </location>
</feature>
<reference evidence="2" key="1">
    <citation type="submission" date="2021-02" db="EMBL/GenBank/DDBJ databases">
        <title>Comparative genomics reveals that relaxation of natural selection precedes convergent phenotypic evolution of cavefish.</title>
        <authorList>
            <person name="Peng Z."/>
        </authorList>
    </citation>
    <scope>NUCLEOTIDE SEQUENCE</scope>
    <source>
        <tissue evidence="2">Muscle</tissue>
    </source>
</reference>
<accession>A0A9W7W9G3</accession>
<keyword evidence="3" id="KW-1185">Reference proteome</keyword>
<evidence type="ECO:0000313" key="3">
    <source>
        <dbReference type="Proteomes" id="UP001059041"/>
    </source>
</evidence>